<feature type="compositionally biased region" description="Basic and acidic residues" evidence="1">
    <location>
        <begin position="325"/>
        <end position="342"/>
    </location>
</feature>
<protein>
    <submittedName>
        <fullName evidence="3">DUF2637 domain-containing protein</fullName>
    </submittedName>
</protein>
<keyword evidence="4" id="KW-1185">Reference proteome</keyword>
<reference evidence="3 4" key="1">
    <citation type="submission" date="2020-06" db="EMBL/GenBank/DDBJ databases">
        <title>Nonomuraea sp. SMC257, a novel actinomycete isolated from soil.</title>
        <authorList>
            <person name="Chanama M."/>
        </authorList>
    </citation>
    <scope>NUCLEOTIDE SEQUENCE [LARGE SCALE GENOMIC DNA]</scope>
    <source>
        <strain evidence="3 4">SMC257</strain>
    </source>
</reference>
<feature type="transmembrane region" description="Helical" evidence="2">
    <location>
        <begin position="53"/>
        <end position="71"/>
    </location>
</feature>
<accession>A0A7Y6M905</accession>
<keyword evidence="2" id="KW-1133">Transmembrane helix</keyword>
<sequence length="456" mass="48833">MDVTPPSTLRRLGIALAGVAVAALTGAACALSFDDLRSLAELGEARADLAYLYPAAFDALLAVALISLLLLRSARLLVRIQTAIVLVVLLVAAAAANVSTALLLEPDVRQAAVGVAVAPWVMLAVALWLWLLLIKHVQDRRSVRDDDRDDDGDERDLVPFPRGRAVDAPPPLSEAPPLTEPLEQVLEPTPVVGPTPAPETPPIPERVTRAEAPQVEADTLRNDAPRAAAGEETAEVVPVEEDSTAAAAEALDAPSAQEAPRRETPRQEVPRQETPRPERPEAAPRLEAPLPEDAPRPETPRSETPRPETPRPETPQSETPPPEAPRQEPRRRPVRWGDRVKPTDVLVHPRTPAGKDADTQPVPVVADDRPAAGDRAGGRAGDRGPDPAHGREAADPGESPATAAAEEVPTRPARGDERDESMVDTAPHPVIHEEPVEAYDEAPARRMRSTPLPPEE</sequence>
<proteinExistence type="predicted"/>
<feature type="compositionally biased region" description="Basic and acidic residues" evidence="1">
    <location>
        <begin position="293"/>
        <end position="311"/>
    </location>
</feature>
<feature type="transmembrane region" description="Helical" evidence="2">
    <location>
        <begin position="110"/>
        <end position="134"/>
    </location>
</feature>
<feature type="compositionally biased region" description="Basic and acidic residues" evidence="1">
    <location>
        <begin position="259"/>
        <end position="284"/>
    </location>
</feature>
<comment type="caution">
    <text evidence="3">The sequence shown here is derived from an EMBL/GenBank/DDBJ whole genome shotgun (WGS) entry which is preliminary data.</text>
</comment>
<keyword evidence="2" id="KW-0472">Membrane</keyword>
<feature type="transmembrane region" description="Helical" evidence="2">
    <location>
        <begin position="83"/>
        <end position="104"/>
    </location>
</feature>
<dbReference type="AlphaFoldDB" id="A0A7Y6M905"/>
<feature type="region of interest" description="Disordered" evidence="1">
    <location>
        <begin position="142"/>
        <end position="456"/>
    </location>
</feature>
<evidence type="ECO:0000313" key="3">
    <source>
        <dbReference type="EMBL" id="NUW38101.1"/>
    </source>
</evidence>
<dbReference type="InterPro" id="IPR021235">
    <property type="entry name" value="DUF2637"/>
</dbReference>
<organism evidence="3 4">
    <name type="scientific">Nonomuraea montanisoli</name>
    <dbReference type="NCBI Taxonomy" id="2741721"/>
    <lineage>
        <taxon>Bacteria</taxon>
        <taxon>Bacillati</taxon>
        <taxon>Actinomycetota</taxon>
        <taxon>Actinomycetes</taxon>
        <taxon>Streptosporangiales</taxon>
        <taxon>Streptosporangiaceae</taxon>
        <taxon>Nonomuraea</taxon>
    </lineage>
</organism>
<feature type="compositionally biased region" description="Low complexity" evidence="1">
    <location>
        <begin position="244"/>
        <end position="258"/>
    </location>
</feature>
<evidence type="ECO:0000256" key="2">
    <source>
        <dbReference type="SAM" id="Phobius"/>
    </source>
</evidence>
<gene>
    <name evidence="3" type="ORF">HTZ77_42900</name>
</gene>
<dbReference type="EMBL" id="JABWGN010000026">
    <property type="protein sequence ID" value="NUW38101.1"/>
    <property type="molecule type" value="Genomic_DNA"/>
</dbReference>
<dbReference type="RefSeq" id="WP_175595542.1">
    <property type="nucleotide sequence ID" value="NZ_JABWGN010000026.1"/>
</dbReference>
<dbReference type="Pfam" id="PF10935">
    <property type="entry name" value="DUF2637"/>
    <property type="match status" value="1"/>
</dbReference>
<name>A0A7Y6M905_9ACTN</name>
<feature type="compositionally biased region" description="Acidic residues" evidence="1">
    <location>
        <begin position="232"/>
        <end position="243"/>
    </location>
</feature>
<dbReference type="Proteomes" id="UP000586042">
    <property type="component" value="Unassembled WGS sequence"/>
</dbReference>
<feature type="compositionally biased region" description="Basic and acidic residues" evidence="1">
    <location>
        <begin position="366"/>
        <end position="394"/>
    </location>
</feature>
<keyword evidence="2" id="KW-0812">Transmembrane</keyword>
<feature type="compositionally biased region" description="Pro residues" evidence="1">
    <location>
        <begin position="191"/>
        <end position="204"/>
    </location>
</feature>
<evidence type="ECO:0000313" key="4">
    <source>
        <dbReference type="Proteomes" id="UP000586042"/>
    </source>
</evidence>
<evidence type="ECO:0000256" key="1">
    <source>
        <dbReference type="SAM" id="MobiDB-lite"/>
    </source>
</evidence>
<feature type="transmembrane region" description="Helical" evidence="2">
    <location>
        <begin position="12"/>
        <end position="33"/>
    </location>
</feature>